<keyword evidence="7 9" id="KW-0067">ATP-binding</keyword>
<gene>
    <name evidence="9" type="primary">gmk</name>
    <name evidence="11" type="ordered locus">CJA_3569</name>
</gene>
<feature type="domain" description="Guanylate kinase-like" evidence="10">
    <location>
        <begin position="140"/>
        <end position="318"/>
    </location>
</feature>
<keyword evidence="4 9" id="KW-0808">Transferase</keyword>
<dbReference type="GO" id="GO:0004385">
    <property type="term" value="F:GMP kinase activity"/>
    <property type="evidence" value="ECO:0007669"/>
    <property type="project" value="UniProtKB-UniRule"/>
</dbReference>
<keyword evidence="6 9" id="KW-0418">Kinase</keyword>
<dbReference type="Pfam" id="PF00625">
    <property type="entry name" value="Guanylate_kin"/>
    <property type="match status" value="1"/>
</dbReference>
<dbReference type="CDD" id="cd00071">
    <property type="entry name" value="GMPK"/>
    <property type="match status" value="1"/>
</dbReference>
<protein>
    <recommendedName>
        <fullName evidence="3 9">Guanylate kinase</fullName>
        <ecNumber evidence="2 9">2.7.4.8</ecNumber>
    </recommendedName>
    <alternativeName>
        <fullName evidence="8 9">GMP kinase</fullName>
    </alternativeName>
</protein>
<dbReference type="InterPro" id="IPR017665">
    <property type="entry name" value="Guanylate_kinase"/>
</dbReference>
<dbReference type="HAMAP" id="MF_00328">
    <property type="entry name" value="Guanylate_kinase"/>
    <property type="match status" value="1"/>
</dbReference>
<evidence type="ECO:0000256" key="7">
    <source>
        <dbReference type="ARBA" id="ARBA00022840"/>
    </source>
</evidence>
<dbReference type="SMART" id="SM00072">
    <property type="entry name" value="GuKc"/>
    <property type="match status" value="1"/>
</dbReference>
<dbReference type="EC" id="2.7.4.8" evidence="2 9"/>
<comment type="catalytic activity">
    <reaction evidence="9">
        <text>GMP + ATP = GDP + ADP</text>
        <dbReference type="Rhea" id="RHEA:20780"/>
        <dbReference type="ChEBI" id="CHEBI:30616"/>
        <dbReference type="ChEBI" id="CHEBI:58115"/>
        <dbReference type="ChEBI" id="CHEBI:58189"/>
        <dbReference type="ChEBI" id="CHEBI:456216"/>
        <dbReference type="EC" id="2.7.4.8"/>
    </reaction>
</comment>
<dbReference type="STRING" id="498211.CJA_3569"/>
<dbReference type="InterPro" id="IPR027417">
    <property type="entry name" value="P-loop_NTPase"/>
</dbReference>
<name>B3PGX4_CELJU</name>
<sequence length="341" mass="37796">MESTNNPYDVVWSPRAVISTRVAIPFWRNFSISCASLSTSAASSCSPWIKLRRCLATNSRTYSGRTRRRSAVWVMESSWRNMVNLHNRVGSITMPQIVPQGADFALIGAIRLKQGQSCAIILLSLSHLPRNKALFMANLGTLYTVSAPSGAGKTSLVSALVKSNPEVCVSVSHTTRAMRPGELNGVNYHFVDHATFEAMLEQGEFLESARVFSNLYGTSQKWVMDTLAQGLDVILEIDWQGAQQVRKLIPGTISLFILPPSLACLRQRLTGRGQDADNVIEARMAEAISEMSHYVEADYLIINDDFTTALAQFQALITAQHIRREAQVQRHTQLLQDLLGN</sequence>
<dbReference type="InterPro" id="IPR020590">
    <property type="entry name" value="Guanylate_kinase_CS"/>
</dbReference>
<dbReference type="Proteomes" id="UP000001036">
    <property type="component" value="Chromosome"/>
</dbReference>
<dbReference type="eggNOG" id="COG0194">
    <property type="taxonomic scope" value="Bacteria"/>
</dbReference>
<proteinExistence type="inferred from homology"/>
<feature type="binding site" evidence="9">
    <location>
        <begin position="147"/>
        <end position="154"/>
    </location>
    <ligand>
        <name>ATP</name>
        <dbReference type="ChEBI" id="CHEBI:30616"/>
    </ligand>
</feature>
<dbReference type="FunFam" id="3.30.63.10:FF:000002">
    <property type="entry name" value="Guanylate kinase 1"/>
    <property type="match status" value="1"/>
</dbReference>
<evidence type="ECO:0000256" key="4">
    <source>
        <dbReference type="ARBA" id="ARBA00022679"/>
    </source>
</evidence>
<keyword evidence="5 9" id="KW-0547">Nucleotide-binding</keyword>
<dbReference type="EMBL" id="CP000934">
    <property type="protein sequence ID" value="ACE84675.1"/>
    <property type="molecule type" value="Genomic_DNA"/>
</dbReference>
<comment type="subcellular location">
    <subcellularLocation>
        <location evidence="9">Cytoplasm</location>
    </subcellularLocation>
</comment>
<evidence type="ECO:0000256" key="9">
    <source>
        <dbReference type="HAMAP-Rule" id="MF_00328"/>
    </source>
</evidence>
<evidence type="ECO:0000256" key="8">
    <source>
        <dbReference type="ARBA" id="ARBA00030128"/>
    </source>
</evidence>
<evidence type="ECO:0000256" key="5">
    <source>
        <dbReference type="ARBA" id="ARBA00022741"/>
    </source>
</evidence>
<dbReference type="InterPro" id="IPR008144">
    <property type="entry name" value="Guanylate_kin-like_dom"/>
</dbReference>
<keyword evidence="9" id="KW-0963">Cytoplasm</keyword>
<keyword evidence="12" id="KW-1185">Reference proteome</keyword>
<dbReference type="PROSITE" id="PS50052">
    <property type="entry name" value="GUANYLATE_KINASE_2"/>
    <property type="match status" value="1"/>
</dbReference>
<comment type="function">
    <text evidence="9">Essential for recycling GMP and indirectly, cGMP.</text>
</comment>
<dbReference type="PROSITE" id="PS00856">
    <property type="entry name" value="GUANYLATE_KINASE_1"/>
    <property type="match status" value="1"/>
</dbReference>
<evidence type="ECO:0000256" key="6">
    <source>
        <dbReference type="ARBA" id="ARBA00022777"/>
    </source>
</evidence>
<evidence type="ECO:0000256" key="3">
    <source>
        <dbReference type="ARBA" id="ARBA00016296"/>
    </source>
</evidence>
<evidence type="ECO:0000256" key="2">
    <source>
        <dbReference type="ARBA" id="ARBA00012961"/>
    </source>
</evidence>
<dbReference type="HOGENOM" id="CLU_813012_0_0_6"/>
<evidence type="ECO:0000259" key="10">
    <source>
        <dbReference type="PROSITE" id="PS50052"/>
    </source>
</evidence>
<dbReference type="GO" id="GO:0005524">
    <property type="term" value="F:ATP binding"/>
    <property type="evidence" value="ECO:0007669"/>
    <property type="project" value="UniProtKB-UniRule"/>
</dbReference>
<dbReference type="AlphaFoldDB" id="B3PGX4"/>
<comment type="similarity">
    <text evidence="1 9">Belongs to the guanylate kinase family.</text>
</comment>
<dbReference type="InterPro" id="IPR008145">
    <property type="entry name" value="GK/Ca_channel_bsu"/>
</dbReference>
<dbReference type="GO" id="GO:0005829">
    <property type="term" value="C:cytosol"/>
    <property type="evidence" value="ECO:0007669"/>
    <property type="project" value="TreeGrafter"/>
</dbReference>
<dbReference type="SUPFAM" id="SSF52540">
    <property type="entry name" value="P-loop containing nucleoside triphosphate hydrolases"/>
    <property type="match status" value="1"/>
</dbReference>
<dbReference type="PANTHER" id="PTHR23117:SF13">
    <property type="entry name" value="GUANYLATE KINASE"/>
    <property type="match status" value="1"/>
</dbReference>
<reference evidence="11 12" key="1">
    <citation type="journal article" date="2008" name="J. Bacteriol.">
        <title>Insights into plant cell wall degradation from the genome sequence of the soil bacterium Cellvibrio japonicus.</title>
        <authorList>
            <person name="Deboy R.T."/>
            <person name="Mongodin E.F."/>
            <person name="Fouts D.E."/>
            <person name="Tailford L.E."/>
            <person name="Khouri H."/>
            <person name="Emerson J.B."/>
            <person name="Mohamoud Y."/>
            <person name="Watkins K."/>
            <person name="Henrissat B."/>
            <person name="Gilbert H.J."/>
            <person name="Nelson K.E."/>
        </authorList>
    </citation>
    <scope>NUCLEOTIDE SEQUENCE [LARGE SCALE GENOMIC DNA]</scope>
    <source>
        <strain evidence="11 12">Ueda107</strain>
    </source>
</reference>
<evidence type="ECO:0000313" key="12">
    <source>
        <dbReference type="Proteomes" id="UP000001036"/>
    </source>
</evidence>
<dbReference type="Gene3D" id="3.40.50.300">
    <property type="entry name" value="P-loop containing nucleotide triphosphate hydrolases"/>
    <property type="match status" value="1"/>
</dbReference>
<dbReference type="Gene3D" id="3.30.63.10">
    <property type="entry name" value="Guanylate Kinase phosphate binding domain"/>
    <property type="match status" value="1"/>
</dbReference>
<accession>B3PGX4</accession>
<evidence type="ECO:0000313" key="11">
    <source>
        <dbReference type="EMBL" id="ACE84675.1"/>
    </source>
</evidence>
<organism evidence="11 12">
    <name type="scientific">Cellvibrio japonicus (strain Ueda107)</name>
    <name type="common">Pseudomonas fluorescens subsp. cellulosa</name>
    <dbReference type="NCBI Taxonomy" id="498211"/>
    <lineage>
        <taxon>Bacteria</taxon>
        <taxon>Pseudomonadati</taxon>
        <taxon>Pseudomonadota</taxon>
        <taxon>Gammaproteobacteria</taxon>
        <taxon>Cellvibrionales</taxon>
        <taxon>Cellvibrionaceae</taxon>
        <taxon>Cellvibrio</taxon>
    </lineage>
</organism>
<evidence type="ECO:0000256" key="1">
    <source>
        <dbReference type="ARBA" id="ARBA00005790"/>
    </source>
</evidence>
<dbReference type="PANTHER" id="PTHR23117">
    <property type="entry name" value="GUANYLATE KINASE-RELATED"/>
    <property type="match status" value="1"/>
</dbReference>
<dbReference type="NCBIfam" id="TIGR03263">
    <property type="entry name" value="guanyl_kin"/>
    <property type="match status" value="1"/>
</dbReference>
<dbReference type="KEGG" id="cja:CJA_3569"/>